<keyword evidence="10" id="KW-0812">Transmembrane</keyword>
<dbReference type="InterPro" id="IPR036890">
    <property type="entry name" value="HATPase_C_sf"/>
</dbReference>
<sequence length="438" mass="49100">MRQDIWKFTLLLIIAGIVGLALGAPLVTLLVMALGIIGMQISGLRSLRKWVENPGGNPMPETSGQLYQLHRDLSRKDAQYTKRKRRLNEFVSQFRSAIGALPDAIVLIDNEGKIEWANGNAEHLLGIRWPADAGLRFVNLIRNADVAKMLRPSEPPTEGVEVTGTVHSQIINLKCVRYTNQQRMVIARDVSRLIQVNKMHADFVANVSHELKTPLTVLRGYLEIIENSADLPQKYLKPLTQMRTQSARMQSIVSDLLYLARLEDHNHRGTFQTVDVTHVINAIMEAVQPLIAEKNHKIELDVDYSLSILGIQTELYSAFNNLITNAIHYTPKDGLIRVRWCASTDGASFSVIDNGIGIAPQHIERLTQRFYRVDTDRSRDSGGTGLGLAIVKHVLQRHNGELIIESNEDVGSEFRCYFPTEQLVVVKRTQSDADSESA</sequence>
<evidence type="ECO:0000256" key="12">
    <source>
        <dbReference type="ARBA" id="ARBA00022777"/>
    </source>
</evidence>
<evidence type="ECO:0000256" key="2">
    <source>
        <dbReference type="ARBA" id="ARBA00004236"/>
    </source>
</evidence>
<comment type="catalytic activity">
    <reaction evidence="1">
        <text>ATP + protein L-histidine = ADP + protein N-phospho-L-histidine.</text>
        <dbReference type="EC" id="2.7.13.3"/>
    </reaction>
</comment>
<evidence type="ECO:0000256" key="16">
    <source>
        <dbReference type="ARBA" id="ARBA00023136"/>
    </source>
</evidence>
<evidence type="ECO:0000256" key="3">
    <source>
        <dbReference type="ARBA" id="ARBA00012438"/>
    </source>
</evidence>
<dbReference type="EC" id="2.7.13.3" evidence="3"/>
<dbReference type="SMART" id="SM00388">
    <property type="entry name" value="HisKA"/>
    <property type="match status" value="1"/>
</dbReference>
<gene>
    <name evidence="20" type="primary">phoR</name>
    <name evidence="20" type="ORF">GCM10008090_27120</name>
</gene>
<dbReference type="InterPro" id="IPR021766">
    <property type="entry name" value="PhoR_N"/>
</dbReference>
<dbReference type="Gene3D" id="3.30.565.10">
    <property type="entry name" value="Histidine kinase-like ATPase, C-terminal domain"/>
    <property type="match status" value="1"/>
</dbReference>
<dbReference type="NCBIfam" id="TIGR02966">
    <property type="entry name" value="phoR_proteo"/>
    <property type="match status" value="1"/>
</dbReference>
<evidence type="ECO:0000256" key="15">
    <source>
        <dbReference type="ARBA" id="ARBA00023012"/>
    </source>
</evidence>
<evidence type="ECO:0000256" key="7">
    <source>
        <dbReference type="ARBA" id="ARBA00022553"/>
    </source>
</evidence>
<feature type="domain" description="Histidine kinase" evidence="18">
    <location>
        <begin position="206"/>
        <end position="422"/>
    </location>
</feature>
<dbReference type="InterPro" id="IPR014310">
    <property type="entry name" value="Sig_transdc_His_kinase_PhoR"/>
</dbReference>
<evidence type="ECO:0000256" key="11">
    <source>
        <dbReference type="ARBA" id="ARBA00022741"/>
    </source>
</evidence>
<evidence type="ECO:0000256" key="4">
    <source>
        <dbReference type="ARBA" id="ARBA00019665"/>
    </source>
</evidence>
<keyword evidence="14" id="KW-1133">Transmembrane helix</keyword>
<evidence type="ECO:0000256" key="10">
    <source>
        <dbReference type="ARBA" id="ARBA00022692"/>
    </source>
</evidence>
<comment type="subcellular location">
    <subcellularLocation>
        <location evidence="2">Cell membrane</location>
    </subcellularLocation>
</comment>
<dbReference type="SUPFAM" id="SSF55874">
    <property type="entry name" value="ATPase domain of HSP90 chaperone/DNA topoisomerase II/histidine kinase"/>
    <property type="match status" value="1"/>
</dbReference>
<dbReference type="InterPro" id="IPR004358">
    <property type="entry name" value="Sig_transdc_His_kin-like_C"/>
</dbReference>
<dbReference type="FunFam" id="1.10.287.130:FF:000001">
    <property type="entry name" value="Two-component sensor histidine kinase"/>
    <property type="match status" value="1"/>
</dbReference>
<dbReference type="Gene3D" id="3.30.450.20">
    <property type="entry name" value="PAS domain"/>
    <property type="match status" value="1"/>
</dbReference>
<keyword evidence="6" id="KW-1003">Cell membrane</keyword>
<dbReference type="InterPro" id="IPR050351">
    <property type="entry name" value="BphY/WalK/GraS-like"/>
</dbReference>
<dbReference type="PANTHER" id="PTHR45453">
    <property type="entry name" value="PHOSPHATE REGULON SENSOR PROTEIN PHOR"/>
    <property type="match status" value="1"/>
</dbReference>
<dbReference type="RefSeq" id="WP_189402182.1">
    <property type="nucleotide sequence ID" value="NZ_BMXA01000005.1"/>
</dbReference>
<dbReference type="InterPro" id="IPR035965">
    <property type="entry name" value="PAS-like_dom_sf"/>
</dbReference>
<dbReference type="InterPro" id="IPR005467">
    <property type="entry name" value="His_kinase_dom"/>
</dbReference>
<dbReference type="PRINTS" id="PR00344">
    <property type="entry name" value="BCTRLSENSOR"/>
</dbReference>
<dbReference type="GO" id="GO:0005524">
    <property type="term" value="F:ATP binding"/>
    <property type="evidence" value="ECO:0007669"/>
    <property type="project" value="UniProtKB-KW"/>
</dbReference>
<dbReference type="EMBL" id="BMXA01000005">
    <property type="protein sequence ID" value="GHA15972.1"/>
    <property type="molecule type" value="Genomic_DNA"/>
</dbReference>
<evidence type="ECO:0000256" key="5">
    <source>
        <dbReference type="ARBA" id="ARBA00022448"/>
    </source>
</evidence>
<keyword evidence="5" id="KW-0813">Transport</keyword>
<dbReference type="SMART" id="SM00091">
    <property type="entry name" value="PAS"/>
    <property type="match status" value="1"/>
</dbReference>
<dbReference type="Pfam" id="PF13188">
    <property type="entry name" value="PAS_8"/>
    <property type="match status" value="1"/>
</dbReference>
<dbReference type="SUPFAM" id="SSF47384">
    <property type="entry name" value="Homodimeric domain of signal transducing histidine kinase"/>
    <property type="match status" value="1"/>
</dbReference>
<dbReference type="Pfam" id="PF11808">
    <property type="entry name" value="PhoR"/>
    <property type="match status" value="1"/>
</dbReference>
<dbReference type="GO" id="GO:0005886">
    <property type="term" value="C:plasma membrane"/>
    <property type="evidence" value="ECO:0007669"/>
    <property type="project" value="UniProtKB-SubCell"/>
</dbReference>
<dbReference type="Pfam" id="PF02518">
    <property type="entry name" value="HATPase_c"/>
    <property type="match status" value="1"/>
</dbReference>
<evidence type="ECO:0000256" key="14">
    <source>
        <dbReference type="ARBA" id="ARBA00022989"/>
    </source>
</evidence>
<dbReference type="Gene3D" id="1.10.287.130">
    <property type="match status" value="1"/>
</dbReference>
<keyword evidence="9" id="KW-0808">Transferase</keyword>
<evidence type="ECO:0000256" key="17">
    <source>
        <dbReference type="ARBA" id="ARBA00025207"/>
    </source>
</evidence>
<keyword evidence="16" id="KW-0472">Membrane</keyword>
<evidence type="ECO:0000313" key="20">
    <source>
        <dbReference type="EMBL" id="GHA15972.1"/>
    </source>
</evidence>
<dbReference type="InterPro" id="IPR003661">
    <property type="entry name" value="HisK_dim/P_dom"/>
</dbReference>
<evidence type="ECO:0000259" key="19">
    <source>
        <dbReference type="PROSITE" id="PS50112"/>
    </source>
</evidence>
<proteinExistence type="predicted"/>
<keyword evidence="12" id="KW-0418">Kinase</keyword>
<dbReference type="SMART" id="SM00387">
    <property type="entry name" value="HATPase_c"/>
    <property type="match status" value="1"/>
</dbReference>
<evidence type="ECO:0000256" key="1">
    <source>
        <dbReference type="ARBA" id="ARBA00000085"/>
    </source>
</evidence>
<dbReference type="InterPro" id="IPR003594">
    <property type="entry name" value="HATPase_dom"/>
</dbReference>
<dbReference type="InterPro" id="IPR036097">
    <property type="entry name" value="HisK_dim/P_sf"/>
</dbReference>
<keyword evidence="21" id="KW-1185">Reference proteome</keyword>
<accession>A0A918S0N3</accession>
<dbReference type="SUPFAM" id="SSF55785">
    <property type="entry name" value="PYP-like sensor domain (PAS domain)"/>
    <property type="match status" value="1"/>
</dbReference>
<dbReference type="GO" id="GO:0006817">
    <property type="term" value="P:phosphate ion transport"/>
    <property type="evidence" value="ECO:0007669"/>
    <property type="project" value="UniProtKB-KW"/>
</dbReference>
<keyword evidence="7" id="KW-0597">Phosphoprotein</keyword>
<dbReference type="GO" id="GO:0016036">
    <property type="term" value="P:cellular response to phosphate starvation"/>
    <property type="evidence" value="ECO:0007669"/>
    <property type="project" value="TreeGrafter"/>
</dbReference>
<dbReference type="Proteomes" id="UP000614811">
    <property type="component" value="Unassembled WGS sequence"/>
</dbReference>
<dbReference type="CDD" id="cd00130">
    <property type="entry name" value="PAS"/>
    <property type="match status" value="1"/>
</dbReference>
<keyword evidence="8" id="KW-0592">Phosphate transport</keyword>
<dbReference type="PANTHER" id="PTHR45453:SF1">
    <property type="entry name" value="PHOSPHATE REGULON SENSOR PROTEIN PHOR"/>
    <property type="match status" value="1"/>
</dbReference>
<comment type="function">
    <text evidence="17">Member of the two-component regulatory system PhoR/PhoB involved in the phosphate regulon genes expression. PhoR may function as a membrane-associated protein kinase that phosphorylates PhoB in response to environmental signals.</text>
</comment>
<dbReference type="PROSITE" id="PS50109">
    <property type="entry name" value="HIS_KIN"/>
    <property type="match status" value="1"/>
</dbReference>
<evidence type="ECO:0000313" key="21">
    <source>
        <dbReference type="Proteomes" id="UP000614811"/>
    </source>
</evidence>
<organism evidence="20 21">
    <name type="scientific">Arenicella chitinivorans</name>
    <dbReference type="NCBI Taxonomy" id="1329800"/>
    <lineage>
        <taxon>Bacteria</taxon>
        <taxon>Pseudomonadati</taxon>
        <taxon>Pseudomonadota</taxon>
        <taxon>Gammaproteobacteria</taxon>
        <taxon>Arenicellales</taxon>
        <taxon>Arenicellaceae</taxon>
        <taxon>Arenicella</taxon>
    </lineage>
</organism>
<evidence type="ECO:0000256" key="6">
    <source>
        <dbReference type="ARBA" id="ARBA00022475"/>
    </source>
</evidence>
<feature type="domain" description="PAS" evidence="19">
    <location>
        <begin position="90"/>
        <end position="127"/>
    </location>
</feature>
<evidence type="ECO:0000256" key="9">
    <source>
        <dbReference type="ARBA" id="ARBA00022679"/>
    </source>
</evidence>
<evidence type="ECO:0000256" key="8">
    <source>
        <dbReference type="ARBA" id="ARBA00022592"/>
    </source>
</evidence>
<keyword evidence="13" id="KW-0067">ATP-binding</keyword>
<protein>
    <recommendedName>
        <fullName evidence="4">Phosphate regulon sensor protein PhoR</fullName>
        <ecNumber evidence="3">2.7.13.3</ecNumber>
    </recommendedName>
</protein>
<dbReference type="InterPro" id="IPR000014">
    <property type="entry name" value="PAS"/>
</dbReference>
<name>A0A918S0N3_9GAMM</name>
<keyword evidence="15" id="KW-0902">Two-component regulatory system</keyword>
<comment type="caution">
    <text evidence="20">The sequence shown here is derived from an EMBL/GenBank/DDBJ whole genome shotgun (WGS) entry which is preliminary data.</text>
</comment>
<evidence type="ECO:0000256" key="13">
    <source>
        <dbReference type="ARBA" id="ARBA00022840"/>
    </source>
</evidence>
<evidence type="ECO:0000259" key="18">
    <source>
        <dbReference type="PROSITE" id="PS50109"/>
    </source>
</evidence>
<dbReference type="FunFam" id="3.30.565.10:FF:000006">
    <property type="entry name" value="Sensor histidine kinase WalK"/>
    <property type="match status" value="1"/>
</dbReference>
<dbReference type="CDD" id="cd00082">
    <property type="entry name" value="HisKA"/>
    <property type="match status" value="1"/>
</dbReference>
<reference evidence="20" key="1">
    <citation type="journal article" date="2014" name="Int. J. Syst. Evol. Microbiol.">
        <title>Complete genome sequence of Corynebacterium casei LMG S-19264T (=DSM 44701T), isolated from a smear-ripened cheese.</title>
        <authorList>
            <consortium name="US DOE Joint Genome Institute (JGI-PGF)"/>
            <person name="Walter F."/>
            <person name="Albersmeier A."/>
            <person name="Kalinowski J."/>
            <person name="Ruckert C."/>
        </authorList>
    </citation>
    <scope>NUCLEOTIDE SEQUENCE</scope>
    <source>
        <strain evidence="20">KCTC 12711</strain>
    </source>
</reference>
<dbReference type="Pfam" id="PF00512">
    <property type="entry name" value="HisKA"/>
    <property type="match status" value="1"/>
</dbReference>
<dbReference type="GO" id="GO:0004721">
    <property type="term" value="F:phosphoprotein phosphatase activity"/>
    <property type="evidence" value="ECO:0007669"/>
    <property type="project" value="InterPro"/>
</dbReference>
<reference evidence="20" key="2">
    <citation type="submission" date="2020-09" db="EMBL/GenBank/DDBJ databases">
        <authorList>
            <person name="Sun Q."/>
            <person name="Kim S."/>
        </authorList>
    </citation>
    <scope>NUCLEOTIDE SEQUENCE</scope>
    <source>
        <strain evidence="20">KCTC 12711</strain>
    </source>
</reference>
<dbReference type="AlphaFoldDB" id="A0A918S0N3"/>
<dbReference type="GO" id="GO:0000155">
    <property type="term" value="F:phosphorelay sensor kinase activity"/>
    <property type="evidence" value="ECO:0007669"/>
    <property type="project" value="InterPro"/>
</dbReference>
<keyword evidence="11" id="KW-0547">Nucleotide-binding</keyword>
<dbReference type="PROSITE" id="PS50112">
    <property type="entry name" value="PAS"/>
    <property type="match status" value="1"/>
</dbReference>